<gene>
    <name evidence="3" type="ORF">A5810_001839</name>
</gene>
<keyword evidence="1" id="KW-0472">Membrane</keyword>
<feature type="transmembrane region" description="Helical" evidence="1">
    <location>
        <begin position="225"/>
        <end position="244"/>
    </location>
</feature>
<evidence type="ECO:0000256" key="2">
    <source>
        <dbReference type="SAM" id="SignalP"/>
    </source>
</evidence>
<keyword evidence="1" id="KW-1133">Transmembrane helix</keyword>
<keyword evidence="2" id="KW-0732">Signal</keyword>
<evidence type="ECO:0000313" key="4">
    <source>
        <dbReference type="Proteomes" id="UP000194885"/>
    </source>
</evidence>
<feature type="signal peptide" evidence="2">
    <location>
        <begin position="1"/>
        <end position="22"/>
    </location>
</feature>
<protein>
    <submittedName>
        <fullName evidence="3">Uncharacterized protein</fullName>
    </submittedName>
</protein>
<dbReference type="Proteomes" id="UP000194885">
    <property type="component" value="Unassembled WGS sequence"/>
</dbReference>
<reference evidence="3 4" key="1">
    <citation type="submission" date="2017-05" db="EMBL/GenBank/DDBJ databases">
        <title>The Genome Sequence of Enterococcus faecium 7H8_DIV0219.</title>
        <authorList>
            <consortium name="The Broad Institute Genomics Platform"/>
            <consortium name="The Broad Institute Genomic Center for Infectious Diseases"/>
            <person name="Earl A."/>
            <person name="Manson A."/>
            <person name="Schwartman J."/>
            <person name="Gilmore M."/>
            <person name="Abouelleil A."/>
            <person name="Cao P."/>
            <person name="Chapman S."/>
            <person name="Cusick C."/>
            <person name="Shea T."/>
            <person name="Young S."/>
            <person name="Neafsey D."/>
            <person name="Nusbaum C."/>
            <person name="Birren B."/>
        </authorList>
    </citation>
    <scope>NUCLEOTIDE SEQUENCE [LARGE SCALE GENOMIC DNA]</scope>
    <source>
        <strain evidence="3 4">7H8_DIV0219</strain>
    </source>
</reference>
<accession>A0A242BFM0</accession>
<proteinExistence type="predicted"/>
<evidence type="ECO:0000256" key="1">
    <source>
        <dbReference type="SAM" id="Phobius"/>
    </source>
</evidence>
<evidence type="ECO:0000313" key="3">
    <source>
        <dbReference type="EMBL" id="OTN93960.1"/>
    </source>
</evidence>
<keyword evidence="1" id="KW-0812">Transmembrane</keyword>
<dbReference type="AlphaFoldDB" id="A0A242BFM0"/>
<sequence>MTNIVLKKIVLLLSILSSLALAVAIRNVNREEDFQKKVNTAEYFTPFRFPEFIVDPQQETRVLEILESVSEKLNVNYMAKVSFYGVRDHTFSETEEISFDRLGETHTFFLSKQTETHLLNNFYIEPQIISEKNYFASDLEKYPDAEYLENRQLKNEDFFILPIQMAEALNPADFFVETKDQKTLDRFLSKLSDEYNLSFETAYEPTSFQYENDIETFAPSRTLEASTFVIFTLFYSLSLILWILENN</sequence>
<organism evidence="3 4">
    <name type="scientific">Enterococcus faecium</name>
    <name type="common">Streptococcus faecium</name>
    <dbReference type="NCBI Taxonomy" id="1352"/>
    <lineage>
        <taxon>Bacteria</taxon>
        <taxon>Bacillati</taxon>
        <taxon>Bacillota</taxon>
        <taxon>Bacilli</taxon>
        <taxon>Lactobacillales</taxon>
        <taxon>Enterococcaceae</taxon>
        <taxon>Enterococcus</taxon>
    </lineage>
</organism>
<dbReference type="EMBL" id="NGKW01000003">
    <property type="protein sequence ID" value="OTN93960.1"/>
    <property type="molecule type" value="Genomic_DNA"/>
</dbReference>
<name>A0A242BFM0_ENTFC</name>
<dbReference type="RefSeq" id="WP_256925916.1">
    <property type="nucleotide sequence ID" value="NZ_NGKW01000003.1"/>
</dbReference>
<feature type="chain" id="PRO_5012263916" evidence="2">
    <location>
        <begin position="23"/>
        <end position="247"/>
    </location>
</feature>
<comment type="caution">
    <text evidence="3">The sequence shown here is derived from an EMBL/GenBank/DDBJ whole genome shotgun (WGS) entry which is preliminary data.</text>
</comment>